<dbReference type="InterPro" id="IPR001258">
    <property type="entry name" value="NHL_repeat"/>
</dbReference>
<accession>A0AAU2JYQ1</accession>
<dbReference type="Pfam" id="PF01436">
    <property type="entry name" value="NHL"/>
    <property type="match status" value="1"/>
</dbReference>
<gene>
    <name evidence="2" type="ORF">OG327_34410</name>
</gene>
<reference evidence="2" key="1">
    <citation type="submission" date="2022-10" db="EMBL/GenBank/DDBJ databases">
        <title>The complete genomes of actinobacterial strains from the NBC collection.</title>
        <authorList>
            <person name="Joergensen T.S."/>
            <person name="Alvarez Arevalo M."/>
            <person name="Sterndorff E.B."/>
            <person name="Faurdal D."/>
            <person name="Vuksanovic O."/>
            <person name="Mourched A.-S."/>
            <person name="Charusanti P."/>
            <person name="Shaw S."/>
            <person name="Blin K."/>
            <person name="Weber T."/>
        </authorList>
    </citation>
    <scope>NUCLEOTIDE SEQUENCE</scope>
    <source>
        <strain evidence="2">NBC_00049</strain>
    </source>
</reference>
<evidence type="ECO:0000256" key="1">
    <source>
        <dbReference type="ARBA" id="ARBA00022737"/>
    </source>
</evidence>
<evidence type="ECO:0008006" key="3">
    <source>
        <dbReference type="Google" id="ProtNLM"/>
    </source>
</evidence>
<dbReference type="SUPFAM" id="SSF63829">
    <property type="entry name" value="Calcium-dependent phosphotriesterase"/>
    <property type="match status" value="1"/>
</dbReference>
<evidence type="ECO:0000313" key="2">
    <source>
        <dbReference type="EMBL" id="WTU77991.1"/>
    </source>
</evidence>
<dbReference type="Gene3D" id="2.120.10.30">
    <property type="entry name" value="TolB, C-terminal domain"/>
    <property type="match status" value="1"/>
</dbReference>
<proteinExistence type="predicted"/>
<protein>
    <recommendedName>
        <fullName evidence="3">SMP-30/Gluconolactonase/LRE-like region domain-containing protein</fullName>
    </recommendedName>
</protein>
<sequence length="132" mass="13875">MITLRPEGSTPAAAFTAGSLLLPWGIAVDGSDTVWVADFSGQRVTRLCGVRTEACPPGHRTGQPISPATAGYGFDGLVRNTGVQIDPSGNVWLTNNWELVPLQTNPGGRQLVLFVGLATPVRTPLMGPPRAL</sequence>
<name>A0AAU2JYQ1_9ACTN</name>
<dbReference type="InterPro" id="IPR011042">
    <property type="entry name" value="6-blade_b-propeller_TolB-like"/>
</dbReference>
<keyword evidence="1" id="KW-0677">Repeat</keyword>
<dbReference type="EMBL" id="CP108264">
    <property type="protein sequence ID" value="WTU77991.1"/>
    <property type="molecule type" value="Genomic_DNA"/>
</dbReference>
<organism evidence="2">
    <name type="scientific">Streptomyces sp. NBC_00049</name>
    <dbReference type="NCBI Taxonomy" id="2903617"/>
    <lineage>
        <taxon>Bacteria</taxon>
        <taxon>Bacillati</taxon>
        <taxon>Actinomycetota</taxon>
        <taxon>Actinomycetes</taxon>
        <taxon>Kitasatosporales</taxon>
        <taxon>Streptomycetaceae</taxon>
        <taxon>Streptomyces</taxon>
    </lineage>
</organism>
<dbReference type="AlphaFoldDB" id="A0AAU2JYQ1"/>